<evidence type="ECO:0000256" key="2">
    <source>
        <dbReference type="ARBA" id="ARBA00023235"/>
    </source>
</evidence>
<dbReference type="Pfam" id="PF02567">
    <property type="entry name" value="PhzC-PhzF"/>
    <property type="match status" value="1"/>
</dbReference>
<accession>A0A0B8QL06</accession>
<dbReference type="GO" id="GO:0005737">
    <property type="term" value="C:cytoplasm"/>
    <property type="evidence" value="ECO:0007669"/>
    <property type="project" value="TreeGrafter"/>
</dbReference>
<protein>
    <submittedName>
        <fullName evidence="3">Phenazine biosynthesis protein phzF like</fullName>
    </submittedName>
</protein>
<reference evidence="3 4" key="1">
    <citation type="submission" date="2015-01" db="EMBL/GenBank/DDBJ databases">
        <title>Vibrio sp. C94 JCM 19241 whole genome shotgun sequence.</title>
        <authorList>
            <person name="Sawabe T."/>
            <person name="Meirelles P."/>
            <person name="Feng G."/>
            <person name="Sayaka M."/>
            <person name="Hattori M."/>
            <person name="Ohkuma M."/>
        </authorList>
    </citation>
    <scope>NUCLEOTIDE SEQUENCE [LARGE SCALE GENOMIC DNA]</scope>
    <source>
        <strain evidence="4">JCM 19241</strain>
    </source>
</reference>
<proteinExistence type="inferred from homology"/>
<sequence>MIKVEALLVNSFTKQGTGGNPAGVVLGAETLSDQQKLQVAKLVGFSETAFVCQDDVVDFEVSFFTTTDEVDFCGHATLAAFSVMLERGLITPGEYTQRTKAGLLAVTVEPGGRIVMQQKLPEYLGVLSSKEISPLIGISCELLDTTELPIEVVSTGLPDIIVPIPKGT</sequence>
<gene>
    <name evidence="3" type="ORF">JCM19241_3685</name>
</gene>
<evidence type="ECO:0000256" key="1">
    <source>
        <dbReference type="ARBA" id="ARBA00008270"/>
    </source>
</evidence>
<dbReference type="PANTHER" id="PTHR13774">
    <property type="entry name" value="PHENAZINE BIOSYNTHESIS PROTEIN"/>
    <property type="match status" value="1"/>
</dbReference>
<organism evidence="3 4">
    <name type="scientific">Vibrio ishigakensis</name>
    <dbReference type="NCBI Taxonomy" id="1481914"/>
    <lineage>
        <taxon>Bacteria</taxon>
        <taxon>Pseudomonadati</taxon>
        <taxon>Pseudomonadota</taxon>
        <taxon>Gammaproteobacteria</taxon>
        <taxon>Vibrionales</taxon>
        <taxon>Vibrionaceae</taxon>
        <taxon>Vibrio</taxon>
    </lineage>
</organism>
<dbReference type="PANTHER" id="PTHR13774:SF39">
    <property type="entry name" value="BIOSYNTHESIS PROTEIN, PUTATIVE-RELATED"/>
    <property type="match status" value="1"/>
</dbReference>
<dbReference type="Gene3D" id="3.10.310.10">
    <property type="entry name" value="Diaminopimelate Epimerase, Chain A, domain 1"/>
    <property type="match status" value="2"/>
</dbReference>
<comment type="similarity">
    <text evidence="1">Belongs to the PhzF family.</text>
</comment>
<reference evidence="3 4" key="2">
    <citation type="submission" date="2015-01" db="EMBL/GenBank/DDBJ databases">
        <authorList>
            <consortium name="NBRP consortium"/>
            <person name="Sawabe T."/>
            <person name="Meirelles P."/>
            <person name="Feng G."/>
            <person name="Sayaka M."/>
            <person name="Hattori M."/>
            <person name="Ohkuma M."/>
        </authorList>
    </citation>
    <scope>NUCLEOTIDE SEQUENCE [LARGE SCALE GENOMIC DNA]</scope>
    <source>
        <strain evidence="4">JCM 19241</strain>
    </source>
</reference>
<dbReference type="STRING" id="1481914.JCM19241_3685"/>
<comment type="caution">
    <text evidence="3">The sequence shown here is derived from an EMBL/GenBank/DDBJ whole genome shotgun (WGS) entry which is preliminary data.</text>
</comment>
<keyword evidence="2" id="KW-0413">Isomerase</keyword>
<dbReference type="EMBL" id="BBSC01000004">
    <property type="protein sequence ID" value="GAM75773.1"/>
    <property type="molecule type" value="Genomic_DNA"/>
</dbReference>
<dbReference type="AlphaFoldDB" id="A0A0B8QL06"/>
<dbReference type="Proteomes" id="UP000031666">
    <property type="component" value="Unassembled WGS sequence"/>
</dbReference>
<dbReference type="NCBIfam" id="TIGR00654">
    <property type="entry name" value="PhzF_family"/>
    <property type="match status" value="1"/>
</dbReference>
<dbReference type="InterPro" id="IPR003719">
    <property type="entry name" value="Phenazine_PhzF-like"/>
</dbReference>
<dbReference type="GO" id="GO:0016853">
    <property type="term" value="F:isomerase activity"/>
    <property type="evidence" value="ECO:0007669"/>
    <property type="project" value="UniProtKB-KW"/>
</dbReference>
<dbReference type="SUPFAM" id="SSF54506">
    <property type="entry name" value="Diaminopimelate epimerase-like"/>
    <property type="match status" value="1"/>
</dbReference>
<evidence type="ECO:0000313" key="4">
    <source>
        <dbReference type="Proteomes" id="UP000031666"/>
    </source>
</evidence>
<name>A0A0B8QL06_9VIBR</name>
<evidence type="ECO:0000313" key="3">
    <source>
        <dbReference type="EMBL" id="GAM75773.1"/>
    </source>
</evidence>